<protein>
    <recommendedName>
        <fullName evidence="2">DnaJ homolog subfamily B member 9</fullName>
    </recommendedName>
    <alternativeName>
        <fullName evidence="3">Endoplasmic reticulum DNA J domain-containing protein 4</fullName>
    </alternativeName>
</protein>
<sequence length="193" mass="21882">MAFSTSTSLPNLLAILLLISLYIIATTATKDYYKILGVERTASSADIKKAFRKLALKYHPDRNKNPDSEEKFRKIAEGKVFEIVAYETLGDPEKRKMYDSGGFSNEHFANDFDFDTFFQNFQESMKVHKDVHMKAHMDATGGIFDNLWEGFDDFFPSFGGDFGDFIQIQTDDSQHFGDPASMYSEAFNTPGNS</sequence>
<evidence type="ECO:0000313" key="9">
    <source>
        <dbReference type="WBParaSite" id="SMUV_0000927001-mRNA-1"/>
    </source>
</evidence>
<keyword evidence="8" id="KW-1185">Reference proteome</keyword>
<feature type="chain" id="PRO_5005893593" description="DnaJ homolog subfamily B member 9" evidence="6">
    <location>
        <begin position="29"/>
        <end position="193"/>
    </location>
</feature>
<dbReference type="GO" id="GO:0051087">
    <property type="term" value="F:protein-folding chaperone binding"/>
    <property type="evidence" value="ECO:0007669"/>
    <property type="project" value="TreeGrafter"/>
</dbReference>
<dbReference type="STRING" id="451379.A0A0N5AWH0"/>
<dbReference type="PROSITE" id="PS50076">
    <property type="entry name" value="DNAJ_2"/>
    <property type="match status" value="1"/>
</dbReference>
<feature type="domain" description="J" evidence="7">
    <location>
        <begin position="31"/>
        <end position="102"/>
    </location>
</feature>
<keyword evidence="6" id="KW-0732">Signal</keyword>
<dbReference type="InterPro" id="IPR001623">
    <property type="entry name" value="DnaJ_domain"/>
</dbReference>
<dbReference type="Pfam" id="PF00226">
    <property type="entry name" value="DnaJ"/>
    <property type="match status" value="1"/>
</dbReference>
<dbReference type="SUPFAM" id="SSF46565">
    <property type="entry name" value="Chaperone J-domain"/>
    <property type="match status" value="1"/>
</dbReference>
<dbReference type="PRINTS" id="PR00625">
    <property type="entry name" value="JDOMAIN"/>
</dbReference>
<proteinExistence type="predicted"/>
<evidence type="ECO:0000256" key="2">
    <source>
        <dbReference type="ARBA" id="ARBA00040158"/>
    </source>
</evidence>
<name>A0A0N5AWH0_9BILA</name>
<dbReference type="GO" id="GO:0036503">
    <property type="term" value="P:ERAD pathway"/>
    <property type="evidence" value="ECO:0007669"/>
    <property type="project" value="TreeGrafter"/>
</dbReference>
<comment type="function">
    <text evidence="4">Co-chaperone for Hsp70 protein HSPA5/BiP that acts as a key repressor of the ERN1/IRE1-mediated unfolded protein response (UPR). J domain-containing co-chaperones stimulate the ATPase activity of Hsp70 proteins and are required for efficient substrate recognition by Hsp70 proteins. In the unstressed endoplasmic reticulum, interacts with the luminal region of ERN1/IRE1 and selectively recruits HSPA5/BiP: HSPA5/BiP disrupts the dimerization of the active ERN1/IRE1 luminal region, thereby inactivating ERN1/IRE1. Also involved in endoplasmic reticulum-associated degradation (ERAD) of misfolded proteins. Required for survival of B-cell progenitors and normal antibody production.</text>
</comment>
<evidence type="ECO:0000259" key="7">
    <source>
        <dbReference type="PROSITE" id="PS50076"/>
    </source>
</evidence>
<dbReference type="CDD" id="cd06257">
    <property type="entry name" value="DnaJ"/>
    <property type="match status" value="1"/>
</dbReference>
<dbReference type="InterPro" id="IPR051948">
    <property type="entry name" value="Hsp70_co-chaperone_J-domain"/>
</dbReference>
<reference evidence="9" key="1">
    <citation type="submission" date="2017-02" db="UniProtKB">
        <authorList>
            <consortium name="WormBaseParasite"/>
        </authorList>
    </citation>
    <scope>IDENTIFICATION</scope>
</reference>
<dbReference type="GO" id="GO:0005783">
    <property type="term" value="C:endoplasmic reticulum"/>
    <property type="evidence" value="ECO:0007669"/>
    <property type="project" value="TreeGrafter"/>
</dbReference>
<dbReference type="SMART" id="SM00271">
    <property type="entry name" value="DnaJ"/>
    <property type="match status" value="1"/>
</dbReference>
<dbReference type="GO" id="GO:0051787">
    <property type="term" value="F:misfolded protein binding"/>
    <property type="evidence" value="ECO:0007669"/>
    <property type="project" value="TreeGrafter"/>
</dbReference>
<comment type="subunit">
    <text evidence="5">Interacts with HSPA5/BiP; interaction is direct. Interacts with ERN1/IRE1 (via the luminal region). Interacts with DERL1.</text>
</comment>
<keyword evidence="1" id="KW-0143">Chaperone</keyword>
<dbReference type="AlphaFoldDB" id="A0A0N5AWH0"/>
<dbReference type="WBParaSite" id="SMUV_0000927001-mRNA-1">
    <property type="protein sequence ID" value="SMUV_0000927001-mRNA-1"/>
    <property type="gene ID" value="SMUV_0000927001"/>
</dbReference>
<evidence type="ECO:0000313" key="8">
    <source>
        <dbReference type="Proteomes" id="UP000046393"/>
    </source>
</evidence>
<evidence type="ECO:0000256" key="6">
    <source>
        <dbReference type="SAM" id="SignalP"/>
    </source>
</evidence>
<evidence type="ECO:0000256" key="1">
    <source>
        <dbReference type="ARBA" id="ARBA00023186"/>
    </source>
</evidence>
<evidence type="ECO:0000256" key="3">
    <source>
        <dbReference type="ARBA" id="ARBA00041533"/>
    </source>
</evidence>
<evidence type="ECO:0000256" key="5">
    <source>
        <dbReference type="ARBA" id="ARBA00046365"/>
    </source>
</evidence>
<feature type="signal peptide" evidence="6">
    <location>
        <begin position="1"/>
        <end position="28"/>
    </location>
</feature>
<dbReference type="PANTHER" id="PTHR44360">
    <property type="entry name" value="DNAJ HOMOLOG SUBFAMILY B MEMBER 9"/>
    <property type="match status" value="1"/>
</dbReference>
<accession>A0A0N5AWH0</accession>
<evidence type="ECO:0000256" key="4">
    <source>
        <dbReference type="ARBA" id="ARBA00045428"/>
    </source>
</evidence>
<dbReference type="Proteomes" id="UP000046393">
    <property type="component" value="Unplaced"/>
</dbReference>
<dbReference type="PANTHER" id="PTHR44360:SF1">
    <property type="entry name" value="DNAJ HOMOLOG SUBFAMILY B MEMBER 9"/>
    <property type="match status" value="1"/>
</dbReference>
<dbReference type="Gene3D" id="1.10.287.110">
    <property type="entry name" value="DnaJ domain"/>
    <property type="match status" value="1"/>
</dbReference>
<dbReference type="InterPro" id="IPR036869">
    <property type="entry name" value="J_dom_sf"/>
</dbReference>
<organism evidence="8 9">
    <name type="scientific">Syphacia muris</name>
    <dbReference type="NCBI Taxonomy" id="451379"/>
    <lineage>
        <taxon>Eukaryota</taxon>
        <taxon>Metazoa</taxon>
        <taxon>Ecdysozoa</taxon>
        <taxon>Nematoda</taxon>
        <taxon>Chromadorea</taxon>
        <taxon>Rhabditida</taxon>
        <taxon>Spirurina</taxon>
        <taxon>Oxyuridomorpha</taxon>
        <taxon>Oxyuroidea</taxon>
        <taxon>Oxyuridae</taxon>
        <taxon>Syphacia</taxon>
    </lineage>
</organism>